<keyword evidence="2" id="KW-0325">Glycoprotein</keyword>
<feature type="compositionally biased region" description="Polar residues" evidence="4">
    <location>
        <begin position="931"/>
        <end position="979"/>
    </location>
</feature>
<keyword evidence="3" id="KW-0862">Zinc</keyword>
<evidence type="ECO:0000256" key="2">
    <source>
        <dbReference type="ARBA" id="ARBA00023180"/>
    </source>
</evidence>
<feature type="domain" description="SWIM-type" evidence="6">
    <location>
        <begin position="577"/>
        <end position="613"/>
    </location>
</feature>
<feature type="region of interest" description="Disordered" evidence="4">
    <location>
        <begin position="1962"/>
        <end position="2321"/>
    </location>
</feature>
<feature type="compositionally biased region" description="Low complexity" evidence="4">
    <location>
        <begin position="1420"/>
        <end position="1433"/>
    </location>
</feature>
<feature type="region of interest" description="Disordered" evidence="4">
    <location>
        <begin position="925"/>
        <end position="979"/>
    </location>
</feature>
<feature type="compositionally biased region" description="Low complexity" evidence="4">
    <location>
        <begin position="1701"/>
        <end position="1716"/>
    </location>
</feature>
<dbReference type="EMBL" id="CAJNOG010000317">
    <property type="protein sequence ID" value="CAF1169651.1"/>
    <property type="molecule type" value="Genomic_DNA"/>
</dbReference>
<dbReference type="Proteomes" id="UP000663845">
    <property type="component" value="Unassembled WGS sequence"/>
</dbReference>
<feature type="compositionally biased region" description="Gly residues" evidence="4">
    <location>
        <begin position="1580"/>
        <end position="1602"/>
    </location>
</feature>
<feature type="compositionally biased region" description="Gly residues" evidence="4">
    <location>
        <begin position="1619"/>
        <end position="1678"/>
    </location>
</feature>
<organism evidence="8 9">
    <name type="scientific">Adineta steineri</name>
    <dbReference type="NCBI Taxonomy" id="433720"/>
    <lineage>
        <taxon>Eukaryota</taxon>
        <taxon>Metazoa</taxon>
        <taxon>Spiralia</taxon>
        <taxon>Gnathifera</taxon>
        <taxon>Rotifera</taxon>
        <taxon>Eurotatoria</taxon>
        <taxon>Bdelloidea</taxon>
        <taxon>Adinetida</taxon>
        <taxon>Adinetidae</taxon>
        <taxon>Adineta</taxon>
    </lineage>
</organism>
<feature type="compositionally biased region" description="Low complexity" evidence="4">
    <location>
        <begin position="1368"/>
        <end position="1387"/>
    </location>
</feature>
<evidence type="ECO:0000256" key="4">
    <source>
        <dbReference type="SAM" id="MobiDB-lite"/>
    </source>
</evidence>
<feature type="compositionally biased region" description="Low complexity" evidence="4">
    <location>
        <begin position="1238"/>
        <end position="1251"/>
    </location>
</feature>
<dbReference type="GO" id="GO:0008270">
    <property type="term" value="F:zinc ion binding"/>
    <property type="evidence" value="ECO:0007669"/>
    <property type="project" value="UniProtKB-KW"/>
</dbReference>
<evidence type="ECO:0000313" key="8">
    <source>
        <dbReference type="EMBL" id="CAF1169651.1"/>
    </source>
</evidence>
<feature type="compositionally biased region" description="Low complexity" evidence="4">
    <location>
        <begin position="1121"/>
        <end position="1139"/>
    </location>
</feature>
<feature type="domain" description="VWFD" evidence="7">
    <location>
        <begin position="143"/>
        <end position="309"/>
    </location>
</feature>
<feature type="region of interest" description="Disordered" evidence="4">
    <location>
        <begin position="1120"/>
        <end position="1826"/>
    </location>
</feature>
<protein>
    <submittedName>
        <fullName evidence="8">Uncharacterized protein</fullName>
    </submittedName>
</protein>
<dbReference type="Pfam" id="PF23244">
    <property type="entry name" value="VWF"/>
    <property type="match status" value="1"/>
</dbReference>
<feature type="non-terminal residue" evidence="8">
    <location>
        <position position="2452"/>
    </location>
</feature>
<dbReference type="InterPro" id="IPR036084">
    <property type="entry name" value="Ser_inhib-like_sf"/>
</dbReference>
<dbReference type="PROSITE" id="PS50966">
    <property type="entry name" value="ZF_SWIM"/>
    <property type="match status" value="1"/>
</dbReference>
<feature type="compositionally biased region" description="Low complexity" evidence="4">
    <location>
        <begin position="1550"/>
        <end position="1569"/>
    </location>
</feature>
<feature type="compositionally biased region" description="Low complexity" evidence="4">
    <location>
        <begin position="1803"/>
        <end position="1826"/>
    </location>
</feature>
<feature type="compositionally biased region" description="Gly residues" evidence="4">
    <location>
        <begin position="1166"/>
        <end position="1186"/>
    </location>
</feature>
<comment type="caution">
    <text evidence="8">The sequence shown here is derived from an EMBL/GenBank/DDBJ whole genome shotgun (WGS) entry which is preliminary data.</text>
</comment>
<sequence length="2452" mass="255646">MHRIAEKLLAFILIVQFSSTQQAEQSPLLRCLTGYRDRHGKLSDCPPNKVFSKCVTTCPKTCQNPYIKSNNENCLRDCRSGCVCANGTIIDEGRSGDCVPQDECTCHHHGRVFMPNEVLLRNGKKCQCKNGGWDCVEQSMTSRTCSVVGLTHVETFDGALLTIKPGNYILVQNIDKKSKHFQIEAAVKKNFKRQLKFTIGVNTVVLSDIHSIILNKNKLEQLPFQSADLTIRQATSHFILIESKDMHIAYDGHSVYVTLESAYREHVHGLCGSFDYNQDNDLRLPNGKLTCNAHIFSEGYQVNDTKPNTSTEDDVPENFDRSEAEKQCHRIKNNVCKSGAHVHGLILSCVEDQRHTPISKHNRASCYWHSIFAHACALTGNDHPQKNTKWRSECEAVFTQCGAGTVYEECPHSCLNSCSDKADKHGSHSTCKKECIAGCVCEKHHYYDTHHSTHEPLKCVKGAECSCFDEREKSYHKSGTIIKRGHCSTCICIRGQFHCNSDKCDKSNIVCPNNLIFTETSLTACPKTCSNHLEWQNCHKYRSGCDCPKDMIRDENTNRCVYPKHCSCKMNDKLFSYGAKVTQDCNECTCTSGQWSCSKLDCSHTCSILKNKHYTTFHGQHLKLNSGSCEYIAAQLKNHKDKFTLILSNSESKNEHSLQGRMTIDGINISFESDKSIYVNDKALTTSTSTPAHYSSFTIHKAGLFVVINGTHFILRWDMGNRIYLTVDKKWKGKLDGVCSEHGSSNKDYVIQKPKYADSWKIDSECKVEESKPTDDEEKSKWAHEKCVAVFDDSSSAKNPFSSCLSKLNNERRKTLYQQCIEETHSCKIDAHNCAHICSWFASLSELCRKEGHPITSWRNDDFCSLTCDENEEYKSCGTICRKTCNDLDSTSMKKCYNDSCNEGCYCKEGYVLDNNGDCVKPEECSKKTTGRPSSATHQYTESIPTGESTATKKPSNSSGTEQTTSMSGSSTISPVHSSTIGVETTTTVKICEEIEFISDLIAINAITTTPADLSNKEDLIRKGVNFTEKHPIFVINIPKGGARIRDLKVFSSNVKLIEIIFTTESGHRLSPITTGPTTAPKKEFPTENVEEIIINILETTDDSSPQKVTLSIITCGGHGATTTGGERTTGHAGITGHEGTTHGGHDTTRGHEGTAGQGTTHGHEGTTGGEGTTHGHEGTTGGEGTTRGHEATAGEGTTHGHEGTTGGEGTTRGHETTGDEGTTRGHEGTTGGDGTTRGHVGTTRGTSGTSESEETTRGTHGTTGGEGTTRGHEGTTSGEGTTRGHKGTTAGEGTTRGHETTGGEGTTHGGHETTGDAGTTRGHEGTTGGEGTTHGHEGTTGGEGTTHGHEGTTGGDGTTHGGHETTGDAGTTRGHVGTTRGTSGTSESEETTRGTHGTTGGEGTTRGHEGTTGGDGTTRGHVGTTRGTSGTSESEETTRGTHGTTGGEGTTRGHEGTTSGEGTTRGHKGTTAGEGTTRGHETTGGEGTTHGGHETTGDAGTTRGHEGTTGGEGTTHGHEGTTGGEGTTHGHEGTTGGDGTTHGGHETTGDAGTTRGHVGTTRGTSGTSESEETTRGTHGTTGGEGTTHGHGGTTGGEGTTRGGHDTTGDAGTTHGHEGTTGGEGTTHGHEGTTGGEGTTRGGHDTTGGEGTTHGHEGTTGGEGTTHGHEGTTGGEGTTRGHEGTTRGTSGTSESEETTRGTHGTTGAEGTTHGHQGTTGGEGTTRGHEGTTVGARTTGDSSECSESEETTPGTRGTTGGKGTTQGARGSQGTTSSGSGTTHGGHETTGGERTTHGHEGTTGDEGTTHGARGSQGTTASGSATTSKGKTCDEMEYIVTLLESNAVQTKPQQVSNIKDLDKKGVDFTDEKPTIVMKVPQNGAIVRNIELSSTNVKEIEVVFKTISGSETTPIRGSPSNLPSNKFPTDHVVEITITITETSDEKAPKSVRLSIIACAPGVTPSTGITTSRSTTGGIGSGTTRGHEGTTGGEATTHGHEGTTGGEGTTRGGHGTTGGKGTTHGHEGTTGGEGTTRGHETTGGEGTTHGHEGTTGGEGTTPGGHGTTGGEGTTRGHETTGGEGTTHGHEGTTGGEGTTHGHEGTTGGEGTTHGHEGTTGGEGTTHGHEGTTGGEGTTHGHEGTTGGEGTTHGHEGTTGGEGTTHGHEGTTGGEGTTHGHEGTTGGEGTTHGHEGTTGGEGTTSGGHGTTGGEGTTRGHETTGGEGTTHGHEGTTGGEGTTHGHEGTTGGEGTTRGHEGTTGGEGTTRGGHGTTGGEGTTHGHEGTTGGEGTTRGHEGTTGDEGTTHGARGSQGTTASGSATTSTGKTCDEMEYIVTLLESNAVQTKPKQVSNIKDLDKKGVDFTDEKPTIVMKVPQNGAIVRNIELSSTNVKEIEVVFKTISGSETTPIRGSPSNFPSNKFPTDHVVEITITITETSDEKAPKSVRLSIIACAPGV</sequence>
<evidence type="ECO:0000313" key="9">
    <source>
        <dbReference type="Proteomes" id="UP000663845"/>
    </source>
</evidence>
<dbReference type="SMART" id="SM00216">
    <property type="entry name" value="VWD"/>
    <property type="match status" value="2"/>
</dbReference>
<feature type="compositionally biased region" description="Low complexity" evidence="4">
    <location>
        <begin position="1730"/>
        <end position="1742"/>
    </location>
</feature>
<feature type="compositionally biased region" description="Gly residues" evidence="4">
    <location>
        <begin position="1326"/>
        <end position="1361"/>
    </location>
</feature>
<feature type="compositionally biased region" description="Gly residues" evidence="4">
    <location>
        <begin position="2048"/>
        <end position="2068"/>
    </location>
</feature>
<dbReference type="InterPro" id="IPR002919">
    <property type="entry name" value="TIL_dom"/>
</dbReference>
<evidence type="ECO:0000256" key="3">
    <source>
        <dbReference type="PROSITE-ProRule" id="PRU00325"/>
    </source>
</evidence>
<dbReference type="InterPro" id="IPR050780">
    <property type="entry name" value="Mucin_vWF_Thrombospondin_sf"/>
</dbReference>
<dbReference type="Gene3D" id="2.10.25.10">
    <property type="entry name" value="Laminin"/>
    <property type="match status" value="4"/>
</dbReference>
<dbReference type="Pfam" id="PF01826">
    <property type="entry name" value="TIL"/>
    <property type="match status" value="2"/>
</dbReference>
<dbReference type="PANTHER" id="PTHR11339">
    <property type="entry name" value="EXTRACELLULAR MATRIX GLYCOPROTEIN RELATED"/>
    <property type="match status" value="1"/>
</dbReference>
<evidence type="ECO:0000256" key="1">
    <source>
        <dbReference type="ARBA" id="ARBA00023157"/>
    </source>
</evidence>
<feature type="compositionally biased region" description="Low complexity" evidence="4">
    <location>
        <begin position="1764"/>
        <end position="1779"/>
    </location>
</feature>
<feature type="compositionally biased region" description="Basic and acidic residues" evidence="4">
    <location>
        <begin position="1783"/>
        <end position="1800"/>
    </location>
</feature>
<feature type="compositionally biased region" description="Low complexity" evidence="4">
    <location>
        <begin position="1962"/>
        <end position="1971"/>
    </location>
</feature>
<feature type="compositionally biased region" description="Low complexity" evidence="4">
    <location>
        <begin position="2297"/>
        <end position="2321"/>
    </location>
</feature>
<feature type="compositionally biased region" description="Gly residues" evidence="4">
    <location>
        <begin position="1508"/>
        <end position="1543"/>
    </location>
</feature>
<feature type="compositionally biased region" description="Basic and acidic residues" evidence="4">
    <location>
        <begin position="2031"/>
        <end position="2047"/>
    </location>
</feature>
<dbReference type="PROSITE" id="PS51233">
    <property type="entry name" value="VWFD"/>
    <property type="match status" value="2"/>
</dbReference>
<evidence type="ECO:0000259" key="6">
    <source>
        <dbReference type="PROSITE" id="PS50966"/>
    </source>
</evidence>
<keyword evidence="3" id="KW-0479">Metal-binding</keyword>
<feature type="compositionally biased region" description="Basic and acidic residues" evidence="4">
    <location>
        <begin position="1187"/>
        <end position="1203"/>
    </location>
</feature>
<feature type="compositionally biased region" description="Basic and acidic residues" evidence="4">
    <location>
        <begin position="1212"/>
        <end position="1228"/>
    </location>
</feature>
<feature type="chain" id="PRO_5032933026" evidence="5">
    <location>
        <begin position="21"/>
        <end position="2452"/>
    </location>
</feature>
<feature type="compositionally biased region" description="Basic and acidic residues" evidence="4">
    <location>
        <begin position="2211"/>
        <end position="2227"/>
    </location>
</feature>
<keyword evidence="1" id="KW-1015">Disulfide bond</keyword>
<dbReference type="SUPFAM" id="SSF57567">
    <property type="entry name" value="Serine protease inhibitors"/>
    <property type="match status" value="3"/>
</dbReference>
<feature type="signal peptide" evidence="5">
    <location>
        <begin position="1"/>
        <end position="20"/>
    </location>
</feature>
<feature type="compositionally biased region" description="Gly residues" evidence="4">
    <location>
        <begin position="1398"/>
        <end position="1418"/>
    </location>
</feature>
<feature type="compositionally biased region" description="Gly residues" evidence="4">
    <location>
        <begin position="2086"/>
        <end position="2210"/>
    </location>
</feature>
<accession>A0A814U457</accession>
<gene>
    <name evidence="8" type="ORF">JYZ213_LOCUS25139</name>
</gene>
<feature type="compositionally biased region" description="Basic and acidic residues" evidence="4">
    <location>
        <begin position="1140"/>
        <end position="1153"/>
    </location>
</feature>
<evidence type="ECO:0000256" key="5">
    <source>
        <dbReference type="SAM" id="SignalP"/>
    </source>
</evidence>
<feature type="compositionally biased region" description="Gly residues" evidence="4">
    <location>
        <begin position="2228"/>
        <end position="2287"/>
    </location>
</feature>
<dbReference type="InterPro" id="IPR007527">
    <property type="entry name" value="Znf_SWIM"/>
</dbReference>
<evidence type="ECO:0000259" key="7">
    <source>
        <dbReference type="PROSITE" id="PS51233"/>
    </source>
</evidence>
<keyword evidence="3" id="KW-0863">Zinc-finger</keyword>
<feature type="compositionally biased region" description="Gly residues" evidence="4">
    <location>
        <begin position="1997"/>
        <end position="2030"/>
    </location>
</feature>
<name>A0A814U457_9BILA</name>
<dbReference type="InterPro" id="IPR001846">
    <property type="entry name" value="VWF_type-D"/>
</dbReference>
<dbReference type="CDD" id="cd19941">
    <property type="entry name" value="TIL"/>
    <property type="match status" value="4"/>
</dbReference>
<reference evidence="8" key="1">
    <citation type="submission" date="2021-02" db="EMBL/GenBank/DDBJ databases">
        <authorList>
            <person name="Nowell W R."/>
        </authorList>
    </citation>
    <scope>NUCLEOTIDE SEQUENCE</scope>
</reference>
<dbReference type="Pfam" id="PF00094">
    <property type="entry name" value="VWD"/>
    <property type="match status" value="2"/>
</dbReference>
<proteinExistence type="predicted"/>
<feature type="compositionally biased region" description="Basic and acidic residues" evidence="4">
    <location>
        <begin position="2069"/>
        <end position="2085"/>
    </location>
</feature>
<feature type="domain" description="VWFD" evidence="7">
    <location>
        <begin position="604"/>
        <end position="767"/>
    </location>
</feature>
<keyword evidence="5" id="KW-0732">Signal</keyword>